<keyword evidence="2" id="KW-0472">Membrane</keyword>
<feature type="region of interest" description="Disordered" evidence="1">
    <location>
        <begin position="201"/>
        <end position="223"/>
    </location>
</feature>
<feature type="region of interest" description="Disordered" evidence="1">
    <location>
        <begin position="1"/>
        <end position="34"/>
    </location>
</feature>
<feature type="region of interest" description="Disordered" evidence="1">
    <location>
        <begin position="117"/>
        <end position="154"/>
    </location>
</feature>
<dbReference type="EMBL" id="ML976185">
    <property type="protein sequence ID" value="KAF1936498.1"/>
    <property type="molecule type" value="Genomic_DNA"/>
</dbReference>
<protein>
    <submittedName>
        <fullName evidence="3">Uncharacterized protein</fullName>
    </submittedName>
</protein>
<feature type="compositionally biased region" description="Polar residues" evidence="1">
    <location>
        <begin position="556"/>
        <end position="566"/>
    </location>
</feature>
<dbReference type="AlphaFoldDB" id="A0A6A5SAJ6"/>
<evidence type="ECO:0000313" key="4">
    <source>
        <dbReference type="Proteomes" id="UP000800038"/>
    </source>
</evidence>
<feature type="compositionally biased region" description="Low complexity" evidence="1">
    <location>
        <begin position="117"/>
        <end position="136"/>
    </location>
</feature>
<name>A0A6A5SAJ6_9PLEO</name>
<feature type="compositionally biased region" description="Pro residues" evidence="1">
    <location>
        <begin position="137"/>
        <end position="154"/>
    </location>
</feature>
<evidence type="ECO:0000313" key="3">
    <source>
        <dbReference type="EMBL" id="KAF1936498.1"/>
    </source>
</evidence>
<proteinExistence type="predicted"/>
<dbReference type="Proteomes" id="UP000800038">
    <property type="component" value="Unassembled WGS sequence"/>
</dbReference>
<keyword evidence="2" id="KW-1133">Transmembrane helix</keyword>
<evidence type="ECO:0000256" key="2">
    <source>
        <dbReference type="SAM" id="Phobius"/>
    </source>
</evidence>
<feature type="region of interest" description="Disordered" evidence="1">
    <location>
        <begin position="496"/>
        <end position="566"/>
    </location>
</feature>
<evidence type="ECO:0000256" key="1">
    <source>
        <dbReference type="SAM" id="MobiDB-lite"/>
    </source>
</evidence>
<keyword evidence="2" id="KW-0812">Transmembrane</keyword>
<sequence length="566" mass="57742">METTATLSRISRVDSRYRHRAQSVPPHEERELEANADEVEASLDGFPNGRDTMSRGHRLFHRRAARGATQVVTVAVEIVATVDTNGNTVATETRAAVTPQDPSPPTMVGVAAVSVAPAPSVPSQSSPALPAALPAASAPPAPALPSASAPPAPAVPAVPPMPTPALPSLPVVPSVPPFPSDLVVPTVPAFPFPSGVPPAASSGSVIPSPVPTGGPESTVAPSPVPAPSLISTLTPLLNSTIPTTYSFFSTPSTILLDSSISASFSASPSASSSRAASPSLATSSSRSSPSVATVDAISARSTATASNAEPTTTAYYGDVGGGAPVNSGAAPAATTAAITNADADTSPAPLETPQVVGSVVGSLAGAALILAIVLLLLRRHKRKCGGALQLTGDDHTDNVQSVRQVPTTTFVPAAFLHRFSGMSGKTALTNSSAGEPSFQRISGRKLPSAFSEGMTSDQVSRGATISGSTFYQDDQGIYGSPGTIKEFGKEIGDTTMARESGQMNIRPSPARTPVIRHPDDDVDPFTDHNHLSPPQSPKPEFPARGTLGRSLHSADGSRSSRFTENV</sequence>
<keyword evidence="4" id="KW-1185">Reference proteome</keyword>
<feature type="region of interest" description="Disordered" evidence="1">
    <location>
        <begin position="267"/>
        <end position="287"/>
    </location>
</feature>
<organism evidence="3 4">
    <name type="scientific">Clathrospora elynae</name>
    <dbReference type="NCBI Taxonomy" id="706981"/>
    <lineage>
        <taxon>Eukaryota</taxon>
        <taxon>Fungi</taxon>
        <taxon>Dikarya</taxon>
        <taxon>Ascomycota</taxon>
        <taxon>Pezizomycotina</taxon>
        <taxon>Dothideomycetes</taxon>
        <taxon>Pleosporomycetidae</taxon>
        <taxon>Pleosporales</taxon>
        <taxon>Diademaceae</taxon>
        <taxon>Clathrospora</taxon>
    </lineage>
</organism>
<gene>
    <name evidence="3" type="ORF">EJ02DRAFT_83298</name>
</gene>
<dbReference type="OrthoDB" id="5421784at2759"/>
<reference evidence="3" key="1">
    <citation type="journal article" date="2020" name="Stud. Mycol.">
        <title>101 Dothideomycetes genomes: a test case for predicting lifestyles and emergence of pathogens.</title>
        <authorList>
            <person name="Haridas S."/>
            <person name="Albert R."/>
            <person name="Binder M."/>
            <person name="Bloem J."/>
            <person name="Labutti K."/>
            <person name="Salamov A."/>
            <person name="Andreopoulos B."/>
            <person name="Baker S."/>
            <person name="Barry K."/>
            <person name="Bills G."/>
            <person name="Bluhm B."/>
            <person name="Cannon C."/>
            <person name="Castanera R."/>
            <person name="Culley D."/>
            <person name="Daum C."/>
            <person name="Ezra D."/>
            <person name="Gonzalez J."/>
            <person name="Henrissat B."/>
            <person name="Kuo A."/>
            <person name="Liang C."/>
            <person name="Lipzen A."/>
            <person name="Lutzoni F."/>
            <person name="Magnuson J."/>
            <person name="Mondo S."/>
            <person name="Nolan M."/>
            <person name="Ohm R."/>
            <person name="Pangilinan J."/>
            <person name="Park H.-J."/>
            <person name="Ramirez L."/>
            <person name="Alfaro M."/>
            <person name="Sun H."/>
            <person name="Tritt A."/>
            <person name="Yoshinaga Y."/>
            <person name="Zwiers L.-H."/>
            <person name="Turgeon B."/>
            <person name="Goodwin S."/>
            <person name="Spatafora J."/>
            <person name="Crous P."/>
            <person name="Grigoriev I."/>
        </authorList>
    </citation>
    <scope>NUCLEOTIDE SEQUENCE</scope>
    <source>
        <strain evidence="3">CBS 161.51</strain>
    </source>
</reference>
<feature type="transmembrane region" description="Helical" evidence="2">
    <location>
        <begin position="355"/>
        <end position="377"/>
    </location>
</feature>
<accession>A0A6A5SAJ6</accession>